<accession>A0A8H6TYX6</accession>
<comment type="catalytic activity">
    <reaction evidence="5">
        <text>L-seryl-[protein] + ATP = O-phospho-L-seryl-[protein] + ADP + H(+)</text>
        <dbReference type="Rhea" id="RHEA:17989"/>
        <dbReference type="Rhea" id="RHEA-COMP:9863"/>
        <dbReference type="Rhea" id="RHEA-COMP:11604"/>
        <dbReference type="ChEBI" id="CHEBI:15378"/>
        <dbReference type="ChEBI" id="CHEBI:29999"/>
        <dbReference type="ChEBI" id="CHEBI:30616"/>
        <dbReference type="ChEBI" id="CHEBI:83421"/>
        <dbReference type="ChEBI" id="CHEBI:456216"/>
        <dbReference type="EC" id="2.7.11.1"/>
    </reaction>
</comment>
<dbReference type="EMBL" id="JACAZI010000041">
    <property type="protein sequence ID" value="KAF7326663.1"/>
    <property type="molecule type" value="Genomic_DNA"/>
</dbReference>
<dbReference type="PROSITE" id="PS50011">
    <property type="entry name" value="PROTEIN_KINASE_DOM"/>
    <property type="match status" value="1"/>
</dbReference>
<name>A0A8H6TYX6_9AGAR</name>
<comment type="similarity">
    <text evidence="1">Belongs to the protein kinase superfamily. STE Ser/Thr protein kinase family. STE20 subfamily.</text>
</comment>
<feature type="domain" description="Protein kinase" evidence="7">
    <location>
        <begin position="575"/>
        <end position="850"/>
    </location>
</feature>
<dbReference type="InterPro" id="IPR020635">
    <property type="entry name" value="Tyr_kinase_cat_dom"/>
</dbReference>
<feature type="compositionally biased region" description="Acidic residues" evidence="6">
    <location>
        <begin position="484"/>
        <end position="494"/>
    </location>
</feature>
<dbReference type="Proteomes" id="UP000620124">
    <property type="component" value="Unassembled WGS sequence"/>
</dbReference>
<keyword evidence="2" id="KW-0547">Nucleotide-binding</keyword>
<organism evidence="9 10">
    <name type="scientific">Mycena venus</name>
    <dbReference type="NCBI Taxonomy" id="2733690"/>
    <lineage>
        <taxon>Eukaryota</taxon>
        <taxon>Fungi</taxon>
        <taxon>Dikarya</taxon>
        <taxon>Basidiomycota</taxon>
        <taxon>Agaricomycotina</taxon>
        <taxon>Agaricomycetes</taxon>
        <taxon>Agaricomycetidae</taxon>
        <taxon>Agaricales</taxon>
        <taxon>Marasmiineae</taxon>
        <taxon>Mycenaceae</taxon>
        <taxon>Mycena</taxon>
    </lineage>
</organism>
<dbReference type="InterPro" id="IPR016024">
    <property type="entry name" value="ARM-type_fold"/>
</dbReference>
<dbReference type="GO" id="GO:0004713">
    <property type="term" value="F:protein tyrosine kinase activity"/>
    <property type="evidence" value="ECO:0007669"/>
    <property type="project" value="InterPro"/>
</dbReference>
<dbReference type="InterPro" id="IPR000719">
    <property type="entry name" value="Prot_kinase_dom"/>
</dbReference>
<evidence type="ECO:0000256" key="5">
    <source>
        <dbReference type="ARBA" id="ARBA00048679"/>
    </source>
</evidence>
<feature type="compositionally biased region" description="Low complexity" evidence="6">
    <location>
        <begin position="357"/>
        <end position="372"/>
    </location>
</feature>
<reference evidence="9" key="1">
    <citation type="submission" date="2020-05" db="EMBL/GenBank/DDBJ databases">
        <title>Mycena genomes resolve the evolution of fungal bioluminescence.</title>
        <authorList>
            <person name="Tsai I.J."/>
        </authorList>
    </citation>
    <scope>NUCLEOTIDE SEQUENCE</scope>
    <source>
        <strain evidence="9">CCC161011</strain>
    </source>
</reference>
<comment type="catalytic activity">
    <reaction evidence="4">
        <text>L-threonyl-[protein] + ATP = O-phospho-L-threonyl-[protein] + ADP + H(+)</text>
        <dbReference type="Rhea" id="RHEA:46608"/>
        <dbReference type="Rhea" id="RHEA-COMP:11060"/>
        <dbReference type="Rhea" id="RHEA-COMP:11605"/>
        <dbReference type="ChEBI" id="CHEBI:15378"/>
        <dbReference type="ChEBI" id="CHEBI:30013"/>
        <dbReference type="ChEBI" id="CHEBI:30616"/>
        <dbReference type="ChEBI" id="CHEBI:61977"/>
        <dbReference type="ChEBI" id="CHEBI:456216"/>
        <dbReference type="EC" id="2.7.11.1"/>
    </reaction>
</comment>
<feature type="region of interest" description="Disordered" evidence="6">
    <location>
        <begin position="465"/>
        <end position="497"/>
    </location>
</feature>
<dbReference type="AlphaFoldDB" id="A0A8H6TYX6"/>
<evidence type="ECO:0000256" key="2">
    <source>
        <dbReference type="ARBA" id="ARBA00022741"/>
    </source>
</evidence>
<keyword evidence="9" id="KW-0723">Serine/threonine-protein kinase</keyword>
<dbReference type="Gene3D" id="1.10.510.10">
    <property type="entry name" value="Transferase(Phosphotransferase) domain 1"/>
    <property type="match status" value="1"/>
</dbReference>
<evidence type="ECO:0000313" key="10">
    <source>
        <dbReference type="Proteomes" id="UP000620124"/>
    </source>
</evidence>
<dbReference type="PANTHER" id="PTHR45832">
    <property type="entry name" value="SERINE/THREONINE-PROTEIN KINASE SAMKA-RELATED-RELATED"/>
    <property type="match status" value="1"/>
</dbReference>
<dbReference type="Gene3D" id="3.90.810.10">
    <property type="entry name" value="CRIB domain"/>
    <property type="match status" value="1"/>
</dbReference>
<dbReference type="Pfam" id="PF00786">
    <property type="entry name" value="PBD"/>
    <property type="match status" value="1"/>
</dbReference>
<dbReference type="SMART" id="SM00219">
    <property type="entry name" value="TyrKc"/>
    <property type="match status" value="1"/>
</dbReference>
<dbReference type="OrthoDB" id="248923at2759"/>
<dbReference type="PROSITE" id="PS50108">
    <property type="entry name" value="CRIB"/>
    <property type="match status" value="1"/>
</dbReference>
<sequence length="884" mass="95947">MRGDAPIMVNGLPTLVYLLNYGDSEIFEIVCSVLETLAFRISLGAEAVNSFPLERIVSLSLNKNQEVRKQSLHALGCLSGLSEEASRAVMDVGVMDMARNLLETGDTDTLEWTCDLLNKLARHDSLKTKVAQSVPYAPIFAAVERTLSKSGMSVLLLISGGSLSCVQACASESNLRWMCKMLDSQSTSIVAFACRILGNVAQHDYFVESILQLAPCQRLVSLAAHTDPNVASAATYALSEISWVEAGMDSVSNVLAQQQRGETPAKTAEVLPSPAEEDDNISMPWNFQHNVHVDEGFTGLPPSWTTALQEAGFSDEEIAAILQRRLADRPRAQSPAAVVRPVPRSTLLPRNQQDQHTPASSLSASSTSSSPTPDLPGSQYSSTKIEFASPKVDYASPKTGSVTEPFGRSDHDEDDIEDWEDEYEYGYEFVEDDREKRGIAGKVESPNAGVGGYGSAFGSPSAAPAGYGYGGSSERASAEPRWQEEEEEEEDEEGTLGPKQRAALGLAIRDAAPARAQVITARRTSRALLSHGFLSALDLAMRPITPAQRYAGWVAAAVAPLEEFIDEPVDPRDFYDDLQEIAEGESGSVYAAALVPDAPMHKLKLPPLIKARDADALAKGHRVLVAIKFVELNPGGSQKLVDVQRECSLLQGLRCDHVLGLDALYVDLVEDSLWIRMELMERSLADVVGLVDEGLRLQEPRIVARFARDMLQALDSLQKHHIAHRDLRSDNLLLNAEGFLKLADFSNAVGVTPESPLATDVVGVVYWQAPEVRSGSYDPLKIDVWSVGATVWELAEASPPFSDTQQPADRWPPLSDPALYPPSFNDFLRMCSEPAASRPTPGALLETPFVQKACGRPVIVQLLSRCTAIEQVLHAGDVPPDSPP</sequence>
<feature type="region of interest" description="Disordered" evidence="6">
    <location>
        <begin position="329"/>
        <end position="417"/>
    </location>
</feature>
<dbReference type="InterPro" id="IPR036936">
    <property type="entry name" value="CRIB_dom_sf"/>
</dbReference>
<evidence type="ECO:0000256" key="3">
    <source>
        <dbReference type="ARBA" id="ARBA00022840"/>
    </source>
</evidence>
<dbReference type="InterPro" id="IPR000095">
    <property type="entry name" value="CRIB_dom"/>
</dbReference>
<evidence type="ECO:0000259" key="7">
    <source>
        <dbReference type="PROSITE" id="PS50011"/>
    </source>
</evidence>
<dbReference type="GO" id="GO:0004674">
    <property type="term" value="F:protein serine/threonine kinase activity"/>
    <property type="evidence" value="ECO:0007669"/>
    <property type="project" value="UniProtKB-KW"/>
</dbReference>
<evidence type="ECO:0000259" key="8">
    <source>
        <dbReference type="PROSITE" id="PS50108"/>
    </source>
</evidence>
<dbReference type="Pfam" id="PF00069">
    <property type="entry name" value="Pkinase"/>
    <property type="match status" value="1"/>
</dbReference>
<proteinExistence type="inferred from homology"/>
<evidence type="ECO:0000256" key="4">
    <source>
        <dbReference type="ARBA" id="ARBA00047899"/>
    </source>
</evidence>
<dbReference type="Gene3D" id="1.25.10.10">
    <property type="entry name" value="Leucine-rich Repeat Variant"/>
    <property type="match status" value="2"/>
</dbReference>
<dbReference type="InterPro" id="IPR011009">
    <property type="entry name" value="Kinase-like_dom_sf"/>
</dbReference>
<keyword evidence="9" id="KW-0418">Kinase</keyword>
<keyword evidence="3" id="KW-0067">ATP-binding</keyword>
<keyword evidence="9" id="KW-0808">Transferase</keyword>
<protein>
    <submittedName>
        <fullName evidence="9">Non-specific serine/threonine protein kinase</fullName>
    </submittedName>
</protein>
<dbReference type="InterPro" id="IPR051931">
    <property type="entry name" value="PAK3-like"/>
</dbReference>
<feature type="region of interest" description="Disordered" evidence="6">
    <location>
        <begin position="258"/>
        <end position="277"/>
    </location>
</feature>
<dbReference type="SUPFAM" id="SSF48371">
    <property type="entry name" value="ARM repeat"/>
    <property type="match status" value="1"/>
</dbReference>
<dbReference type="GO" id="GO:0005524">
    <property type="term" value="F:ATP binding"/>
    <property type="evidence" value="ECO:0007669"/>
    <property type="project" value="UniProtKB-KW"/>
</dbReference>
<gene>
    <name evidence="9" type="ORF">MVEN_02603400</name>
</gene>
<comment type="caution">
    <text evidence="9">The sequence shown here is derived from an EMBL/GenBank/DDBJ whole genome shotgun (WGS) entry which is preliminary data.</text>
</comment>
<evidence type="ECO:0000313" key="9">
    <source>
        <dbReference type="EMBL" id="KAF7326663.1"/>
    </source>
</evidence>
<dbReference type="SMART" id="SM00285">
    <property type="entry name" value="PBD"/>
    <property type="match status" value="1"/>
</dbReference>
<dbReference type="PANTHER" id="PTHR45832:SF22">
    <property type="entry name" value="SERINE_THREONINE-PROTEIN KINASE SAMKA-RELATED"/>
    <property type="match status" value="1"/>
</dbReference>
<evidence type="ECO:0000256" key="1">
    <source>
        <dbReference type="ARBA" id="ARBA00008874"/>
    </source>
</evidence>
<dbReference type="InterPro" id="IPR011989">
    <property type="entry name" value="ARM-like"/>
</dbReference>
<keyword evidence="10" id="KW-1185">Reference proteome</keyword>
<evidence type="ECO:0000256" key="6">
    <source>
        <dbReference type="SAM" id="MobiDB-lite"/>
    </source>
</evidence>
<dbReference type="SUPFAM" id="SSF56112">
    <property type="entry name" value="Protein kinase-like (PK-like)"/>
    <property type="match status" value="1"/>
</dbReference>
<feature type="domain" description="CRIB" evidence="8">
    <location>
        <begin position="281"/>
        <end position="294"/>
    </location>
</feature>